<reference evidence="1 2" key="1">
    <citation type="submission" date="2019-01" db="EMBL/GenBank/DDBJ databases">
        <authorList>
            <person name="Ramaprasad A."/>
        </authorList>
    </citation>
    <scope>NUCLEOTIDE SEQUENCE [LARGE SCALE GENOMIC DNA]</scope>
</reference>
<sequence length="1350" mass="161270">MINWFIQSSILYIGILFFQNIYCFNVEDNKNELKKVIDNDLLHSELNRLEDMLLYTIEHDEFKLPIKTKNVKDEYINNNFKEIIIEDETSNKDEPYLILKHDATVEDVINYEHILKEQVALKYDPSISDKIKNKVLVVRTLKIVKFMLLPINQYKKTQDIKEALLELNKMFTYDRKKDKNNNYVTSKLKKTTYENMLYSLKILKAKNQIPENPDISEDDIDYKDLLFSYEPDIEYMKKHDVLSNHYGIGIYNYIGTHYIALGYFITLKMALKHFDKYFVDGELKFYTWGTILQHTPDDRFKALDLMCDDTYTKKMIINKKNSIAKSQIRSASQDCSVLEFLIHQYNIYQVELFKRASIINLNIQLFLDTNDLKEKFFTFMCKKTNECNIYRGPQFKREDKKHHDFVDNNYNFNNYLIEKDEKNNPYNVYTNYYYFIKYYNEFNPDQIIYVHIFNIIGILSGNPSALVSSLFLPGYYNAIQISYIENRHISQFYDNLVKCYKVCHYRKAHSLSSNVKKEFTNKTYDTSQCSICEGTAFYINNRTENGVSMLQKYYNYITQNLKVNALNNLSNKMHIYESYNNFLMHDLNWFTFLFLFRMTTYQDIHNNTISNAMFLNLHIENKPKRNIITFHWYPSYLKKFIIHYVRKTKSASLLGELESRVKKETIEKMKNSIRFVMHINSILQLDFFYYLNETPLRSTHPYGLTMLIEDKFKDWFMNYLTGFTMVNYDDSNGRFDLPKKRQRNEFLASKLKMWTLFMKKIISDSYTQYFNQKHVINLFKYHDTFNISNKIMLMRDSYELYMNNFDKIFFTGDVLINNKFLSSTPKIQMVGDRALYYLHGLWGNQINFYKFGVIYGYTINKKLLREIVEELYDIYSANKNVFNEISFMQTVRLLFKKVQQSFFSHRRNDSVSMNNIFFFNVRPNYSRLSKEERHQEIHESLASRFFEKTLFSIFHIMFVIKISKHVDRLDAIYGKANMLRMIVHEEPQLRFEYLYNGSMIDSLLNVFFPLYIKKPAAQIKYGKTFILANMFRLSSELFAIYNLNNLSMLCEYQAITGANFYSFKKLSEFIDRKFVPFILFGYYLKISSEVNNPTRTRFQAFKDRAVNNGLIVPTLLYKSGYLSGNLLYRHIYFFPNNLIDELQKQTDWMETYKKDNKPSAFYFDFQAFFATAHSLSLKSFLFALSVYYCFFDYSLFLSRLSSRVFDRFITVVETYVNAYFRSMVNKCSIDVFLKAISKIYEETQKEGYYRDIIESRIAAKQHCNNNIYCEPTQKIADLIEPIDIGETQYGITFFYKDDHLRFENLDDNELFLNDKHIINYEIDVNLNQNDVDINDDIVQACNLNGHKSDR</sequence>
<dbReference type="Proteomes" id="UP000290582">
    <property type="component" value="Chromosome PVVCY_08"/>
</dbReference>
<dbReference type="EMBL" id="LR215064">
    <property type="protein sequence ID" value="VEV56178.1"/>
    <property type="molecule type" value="Genomic_DNA"/>
</dbReference>
<evidence type="ECO:0000313" key="1">
    <source>
        <dbReference type="EMBL" id="VEV56178.1"/>
    </source>
</evidence>
<dbReference type="OrthoDB" id="382618at2759"/>
<accession>A0A449BRZ2</accession>
<dbReference type="VEuPathDB" id="PlasmoDB:PVVCY_0803390"/>
<dbReference type="GO" id="GO:0020035">
    <property type="term" value="P:adhesion of symbiont to microvasculature"/>
    <property type="evidence" value="ECO:0007669"/>
    <property type="project" value="InterPro"/>
</dbReference>
<gene>
    <name evidence="1" type="ORF">PVVCY_0803390</name>
</gene>
<dbReference type="Pfam" id="PF03805">
    <property type="entry name" value="CLAG"/>
    <property type="match status" value="1"/>
</dbReference>
<proteinExistence type="predicted"/>
<dbReference type="RefSeq" id="XP_008625361.1">
    <property type="nucleotide sequence ID" value="XM_008627139.1"/>
</dbReference>
<organism evidence="1 2">
    <name type="scientific">Plasmodium vinckei vinckei</name>
    <dbReference type="NCBI Taxonomy" id="54757"/>
    <lineage>
        <taxon>Eukaryota</taxon>
        <taxon>Sar</taxon>
        <taxon>Alveolata</taxon>
        <taxon>Apicomplexa</taxon>
        <taxon>Aconoidasida</taxon>
        <taxon>Haemosporida</taxon>
        <taxon>Plasmodiidae</taxon>
        <taxon>Plasmodium</taxon>
        <taxon>Plasmodium (Vinckeia)</taxon>
    </lineage>
</organism>
<dbReference type="KEGG" id="pvv:PVVCY_0803390"/>
<dbReference type="InterPro" id="IPR005553">
    <property type="entry name" value="CLAG"/>
</dbReference>
<name>A0A449BRZ2_PLAVN</name>
<protein>
    <submittedName>
        <fullName evidence="1">Cytoadherence linked asexual protein 9, putative</fullName>
    </submittedName>
</protein>
<evidence type="ECO:0000313" key="2">
    <source>
        <dbReference type="Proteomes" id="UP000290582"/>
    </source>
</evidence>
<dbReference type="GeneID" id="19961696"/>